<accession>A0A0A0BVF1</accession>
<dbReference type="Pfam" id="PF13535">
    <property type="entry name" value="ATP-grasp_4"/>
    <property type="match status" value="1"/>
</dbReference>
<protein>
    <submittedName>
        <fullName evidence="6">Biotin carboxylase</fullName>
    </submittedName>
</protein>
<evidence type="ECO:0000256" key="3">
    <source>
        <dbReference type="ARBA" id="ARBA00022840"/>
    </source>
</evidence>
<dbReference type="Proteomes" id="UP000054314">
    <property type="component" value="Unassembled WGS sequence"/>
</dbReference>
<feature type="domain" description="ATP-grasp" evidence="5">
    <location>
        <begin position="115"/>
        <end position="313"/>
    </location>
</feature>
<evidence type="ECO:0000313" key="6">
    <source>
        <dbReference type="EMBL" id="KGM11901.1"/>
    </source>
</evidence>
<keyword evidence="2 4" id="KW-0547">Nucleotide-binding</keyword>
<comment type="caution">
    <text evidence="6">The sequence shown here is derived from an EMBL/GenBank/DDBJ whole genome shotgun (WGS) entry which is preliminary data.</text>
</comment>
<dbReference type="InterPro" id="IPR052032">
    <property type="entry name" value="ATP-dep_AA_Ligase"/>
</dbReference>
<dbReference type="SUPFAM" id="SSF56059">
    <property type="entry name" value="Glutathione synthetase ATP-binding domain-like"/>
    <property type="match status" value="1"/>
</dbReference>
<dbReference type="GO" id="GO:0046872">
    <property type="term" value="F:metal ion binding"/>
    <property type="evidence" value="ECO:0007669"/>
    <property type="project" value="InterPro"/>
</dbReference>
<dbReference type="PROSITE" id="PS50975">
    <property type="entry name" value="ATP_GRASP"/>
    <property type="match status" value="1"/>
</dbReference>
<name>A0A0A0BVF1_9CELL</name>
<dbReference type="InterPro" id="IPR011761">
    <property type="entry name" value="ATP-grasp"/>
</dbReference>
<dbReference type="RefSeq" id="WP_035060997.1">
    <property type="nucleotide sequence ID" value="NZ_AXCZ01000105.1"/>
</dbReference>
<dbReference type="EMBL" id="AXCZ01000105">
    <property type="protein sequence ID" value="KGM11901.1"/>
    <property type="molecule type" value="Genomic_DNA"/>
</dbReference>
<reference evidence="6 7" key="1">
    <citation type="submission" date="2013-08" db="EMBL/GenBank/DDBJ databases">
        <title>Genome sequencing of Cellulomonas bogoriensis 69B4.</title>
        <authorList>
            <person name="Chen F."/>
            <person name="Li Y."/>
            <person name="Wang G."/>
        </authorList>
    </citation>
    <scope>NUCLEOTIDE SEQUENCE [LARGE SCALE GENOMIC DNA]</scope>
    <source>
        <strain evidence="6 7">69B4</strain>
    </source>
</reference>
<dbReference type="GO" id="GO:0016874">
    <property type="term" value="F:ligase activity"/>
    <property type="evidence" value="ECO:0007669"/>
    <property type="project" value="UniProtKB-KW"/>
</dbReference>
<evidence type="ECO:0000313" key="7">
    <source>
        <dbReference type="Proteomes" id="UP000054314"/>
    </source>
</evidence>
<dbReference type="OrthoDB" id="24041at2"/>
<evidence type="ECO:0000259" key="5">
    <source>
        <dbReference type="PROSITE" id="PS50975"/>
    </source>
</evidence>
<keyword evidence="1" id="KW-0436">Ligase</keyword>
<dbReference type="GO" id="GO:0005524">
    <property type="term" value="F:ATP binding"/>
    <property type="evidence" value="ECO:0007669"/>
    <property type="project" value="UniProtKB-UniRule"/>
</dbReference>
<evidence type="ECO:0000256" key="2">
    <source>
        <dbReference type="ARBA" id="ARBA00022741"/>
    </source>
</evidence>
<dbReference type="AlphaFoldDB" id="A0A0A0BVF1"/>
<dbReference type="Gene3D" id="3.30.470.20">
    <property type="entry name" value="ATP-grasp fold, B domain"/>
    <property type="match status" value="1"/>
</dbReference>
<organism evidence="6 7">
    <name type="scientific">Cellulomonas bogoriensis 69B4 = DSM 16987</name>
    <dbReference type="NCBI Taxonomy" id="1386082"/>
    <lineage>
        <taxon>Bacteria</taxon>
        <taxon>Bacillati</taxon>
        <taxon>Actinomycetota</taxon>
        <taxon>Actinomycetes</taxon>
        <taxon>Micrococcales</taxon>
        <taxon>Cellulomonadaceae</taxon>
        <taxon>Cellulomonas</taxon>
    </lineage>
</organism>
<evidence type="ECO:0000256" key="1">
    <source>
        <dbReference type="ARBA" id="ARBA00022598"/>
    </source>
</evidence>
<proteinExistence type="predicted"/>
<dbReference type="PANTHER" id="PTHR43585:SF2">
    <property type="entry name" value="ATP-GRASP ENZYME FSQD"/>
    <property type="match status" value="1"/>
</dbReference>
<keyword evidence="7" id="KW-1185">Reference proteome</keyword>
<dbReference type="NCBIfam" id="NF005543">
    <property type="entry name" value="PRK07206.1"/>
    <property type="match status" value="1"/>
</dbReference>
<dbReference type="PANTHER" id="PTHR43585">
    <property type="entry name" value="FUMIPYRROLE BIOSYNTHESIS PROTEIN C"/>
    <property type="match status" value="1"/>
</dbReference>
<keyword evidence="3 4" id="KW-0067">ATP-binding</keyword>
<evidence type="ECO:0000256" key="4">
    <source>
        <dbReference type="PROSITE-ProRule" id="PRU00409"/>
    </source>
</evidence>
<sequence>MSTRGTVVLVDAYAPALRLVRAFAAAGCDVVRLASSPDVPPFYRAGLIAEEFTAEVVHDGDLDATVGRVAALRPVAVLAGGEMGVELADSVSEALGLASNGTRRSAARRDKFQQAQAVRAWGLRATPQMLVDDADELAAWHRVVGGRLVVKPVRSAGNDGVQFCDTPEDSVAAHRRLAGTTDLFGAPNDRTLAQQYLLGTEYVVNTVSSDGRHRVTDVWRYVKISANGVSDRVAAAISVPPHDPAREVLVDYTLAVLDALDVRHGPAHSEVMLTAEGPCLVEVGVRLCGADTAYYAQLACGESQIEWTVDAYLDPERFRMRADEPVEPRGGAAMVFMTSPVAGRLRGYPLLGQVQALPSFHDAQLAVVPGGSLVVTVDDTTEPLLVGLSHPHQEVVERDVMTMLYLDGPGFYDLEPATADAQLAGALA</sequence>
<gene>
    <name evidence="6" type="ORF">N869_02395</name>
</gene>